<comment type="caution">
    <text evidence="1">The sequence shown here is derived from an EMBL/GenBank/DDBJ whole genome shotgun (WGS) entry which is preliminary data.</text>
</comment>
<dbReference type="AlphaFoldDB" id="A0A7X2KYE1"/>
<reference evidence="1" key="1">
    <citation type="journal article" name="Emerg. Infect. Dis.">
        <title>Two cases of a newly characterized neisseria species.</title>
        <authorList>
            <person name="Mustapha M."/>
            <person name="Lemos A.P.S."/>
            <person name="Harrison L.H."/>
            <person name="Vantyne D."/>
            <person name="Sacchi C.T."/>
        </authorList>
    </citation>
    <scope>NUCLEOTIDE SEQUENCE</scope>
    <source>
        <strain evidence="1">N.95.16</strain>
    </source>
</reference>
<keyword evidence="2" id="KW-1185">Reference proteome</keyword>
<proteinExistence type="predicted"/>
<accession>A0A7X2KYE1</accession>
<name>A0A7X2KYE1_9NEIS</name>
<protein>
    <submittedName>
        <fullName evidence="1">Uncharacterized protein</fullName>
    </submittedName>
</protein>
<gene>
    <name evidence="1" type="ORF">GJU80_09020</name>
</gene>
<dbReference type="EMBL" id="WJXO01000001">
    <property type="protein sequence ID" value="MRN38611.1"/>
    <property type="molecule type" value="Genomic_DNA"/>
</dbReference>
<dbReference type="RefSeq" id="WP_095502767.1">
    <property type="nucleotide sequence ID" value="NZ_WJXO01000001.1"/>
</dbReference>
<sequence>MWESKWASRLEHLQAMQDAGMEVRALKERPKLNPDYYWLYEAYHLLSPSRQLGSVGEYYIPLTEYEAYFNIVNLTDVEQRSLLVSVISKVDGQLLQEKYKETTKN</sequence>
<evidence type="ECO:0000313" key="1">
    <source>
        <dbReference type="EMBL" id="MRN38611.1"/>
    </source>
</evidence>
<dbReference type="Proteomes" id="UP000486297">
    <property type="component" value="Unassembled WGS sequence"/>
</dbReference>
<evidence type="ECO:0000313" key="2">
    <source>
        <dbReference type="Proteomes" id="UP000486297"/>
    </source>
</evidence>
<organism evidence="1 2">
    <name type="scientific">Neisseria brasiliensis</name>
    <dbReference type="NCBI Taxonomy" id="2666100"/>
    <lineage>
        <taxon>Bacteria</taxon>
        <taxon>Pseudomonadati</taxon>
        <taxon>Pseudomonadota</taxon>
        <taxon>Betaproteobacteria</taxon>
        <taxon>Neisseriales</taxon>
        <taxon>Neisseriaceae</taxon>
        <taxon>Neisseria</taxon>
    </lineage>
</organism>